<gene>
    <name evidence="2" type="ORF">SAMN04488241_10555</name>
</gene>
<reference evidence="2 3" key="1">
    <citation type="submission" date="2016-10" db="EMBL/GenBank/DDBJ databases">
        <authorList>
            <person name="de Groot N.N."/>
        </authorList>
    </citation>
    <scope>NUCLEOTIDE SEQUENCE [LARGE SCALE GENOMIC DNA]</scope>
    <source>
        <strain evidence="2 3">CGMCC 1.9113</strain>
    </source>
</reference>
<dbReference type="EMBL" id="FOXP01000005">
    <property type="protein sequence ID" value="SFP67201.1"/>
    <property type="molecule type" value="Genomic_DNA"/>
</dbReference>
<feature type="region of interest" description="Disordered" evidence="1">
    <location>
        <begin position="73"/>
        <end position="92"/>
    </location>
</feature>
<protein>
    <recommendedName>
        <fullName evidence="4">CDP-Glycerol:Poly(Glycerophosphate) glycerophosphotransferase</fullName>
    </recommendedName>
</protein>
<evidence type="ECO:0000256" key="1">
    <source>
        <dbReference type="SAM" id="MobiDB-lite"/>
    </source>
</evidence>
<dbReference type="AlphaFoldDB" id="A0A1I5S906"/>
<keyword evidence="3" id="KW-1185">Reference proteome</keyword>
<evidence type="ECO:0000313" key="3">
    <source>
        <dbReference type="Proteomes" id="UP000199586"/>
    </source>
</evidence>
<dbReference type="Gene3D" id="3.40.50.12580">
    <property type="match status" value="1"/>
</dbReference>
<dbReference type="SUPFAM" id="SSF53756">
    <property type="entry name" value="UDP-Glycosyltransferase/glycogen phosphorylase"/>
    <property type="match status" value="1"/>
</dbReference>
<dbReference type="RefSeq" id="WP_093332943.1">
    <property type="nucleotide sequence ID" value="NZ_FOXP01000005.1"/>
</dbReference>
<organism evidence="2 3">
    <name type="scientific">Sphingomonas rubra</name>
    <dbReference type="NCBI Taxonomy" id="634430"/>
    <lineage>
        <taxon>Bacteria</taxon>
        <taxon>Pseudomonadati</taxon>
        <taxon>Pseudomonadota</taxon>
        <taxon>Alphaproteobacteria</taxon>
        <taxon>Sphingomonadales</taxon>
        <taxon>Sphingomonadaceae</taxon>
        <taxon>Sphingomonas</taxon>
    </lineage>
</organism>
<proteinExistence type="predicted"/>
<name>A0A1I5S906_9SPHN</name>
<dbReference type="OrthoDB" id="8437129at2"/>
<sequence>MGDRSKRERPIAVLFLGETLLIPHLWPIAAALAAAGARVDLWVATGVHEALLTRWSAGMVGVRIRRAPGFRPLADGSGDGTNNGAEGRNPPLPAKIPTLLRLLPRLLGARAVLCAEQTSLWLPRLFPWLPVPFVKTSHGVGSMSARDDPRRRAAALMLVPSERERATYLQRGFSPARVLATGYAKAGFAERTYRALPFADGKPVVLYAPHWQRHRSSWWDWGDALVRAIAADGRWNLVFAPHQRLAETAPAVRETMAAVAGLPNVHCDLDGFAMVDGSYTAAADIYLGDTSSQVVEFLGRPRPCVFLNPRGVAWQDDPAYAQWACGEVVTAIDAVLPALARAPALHPDFAETQRTFATDSLGDASGDGGARAAAAILDFLSPLPSGEGQAAAGGAG</sequence>
<dbReference type="InterPro" id="IPR043148">
    <property type="entry name" value="TagF_C"/>
</dbReference>
<evidence type="ECO:0008006" key="4">
    <source>
        <dbReference type="Google" id="ProtNLM"/>
    </source>
</evidence>
<evidence type="ECO:0000313" key="2">
    <source>
        <dbReference type="EMBL" id="SFP67201.1"/>
    </source>
</evidence>
<accession>A0A1I5S906</accession>
<dbReference type="Proteomes" id="UP000199586">
    <property type="component" value="Unassembled WGS sequence"/>
</dbReference>
<dbReference type="STRING" id="634430.SAMN04488241_10555"/>